<organism evidence="1">
    <name type="scientific">marine metagenome</name>
    <dbReference type="NCBI Taxonomy" id="408172"/>
    <lineage>
        <taxon>unclassified sequences</taxon>
        <taxon>metagenomes</taxon>
        <taxon>ecological metagenomes</taxon>
    </lineage>
</organism>
<protein>
    <submittedName>
        <fullName evidence="1">Uncharacterized protein</fullName>
    </submittedName>
</protein>
<reference evidence="1" key="1">
    <citation type="submission" date="2018-05" db="EMBL/GenBank/DDBJ databases">
        <authorList>
            <person name="Lanie J.A."/>
            <person name="Ng W.-L."/>
            <person name="Kazmierczak K.M."/>
            <person name="Andrzejewski T.M."/>
            <person name="Davidsen T.M."/>
            <person name="Wayne K.J."/>
            <person name="Tettelin H."/>
            <person name="Glass J.I."/>
            <person name="Rusch D."/>
            <person name="Podicherti R."/>
            <person name="Tsui H.-C.T."/>
            <person name="Winkler M.E."/>
        </authorList>
    </citation>
    <scope>NUCLEOTIDE SEQUENCE</scope>
</reference>
<name>A0A381P1C2_9ZZZZ</name>
<gene>
    <name evidence="1" type="ORF">METZ01_LOCUS13580</name>
</gene>
<dbReference type="EMBL" id="UINC01000761">
    <property type="protein sequence ID" value="SUZ60726.1"/>
    <property type="molecule type" value="Genomic_DNA"/>
</dbReference>
<sequence>MVRVYTSQEGDECVYAWFGGIYVCIYNSELKEIDCFALPDEKFLELANKPDEKARWVDQQIEIHEDERFVGELFTDDIFYSHEWNTGVDLETQ</sequence>
<evidence type="ECO:0000313" key="1">
    <source>
        <dbReference type="EMBL" id="SUZ60726.1"/>
    </source>
</evidence>
<accession>A0A381P1C2</accession>
<dbReference type="AlphaFoldDB" id="A0A381P1C2"/>
<proteinExistence type="predicted"/>